<dbReference type="PANTHER" id="PTHR24096">
    <property type="entry name" value="LONG-CHAIN-FATTY-ACID--COA LIGASE"/>
    <property type="match status" value="1"/>
</dbReference>
<dbReference type="GO" id="GO:0106290">
    <property type="term" value="F:trans-cinnamate-CoA ligase activity"/>
    <property type="evidence" value="ECO:0007669"/>
    <property type="project" value="UniProtKB-ARBA"/>
</dbReference>
<keyword evidence="5" id="KW-0067">ATP-binding</keyword>
<evidence type="ECO:0000256" key="2">
    <source>
        <dbReference type="ARBA" id="ARBA00012959"/>
    </source>
</evidence>
<dbReference type="InterPro" id="IPR042099">
    <property type="entry name" value="ANL_N_sf"/>
</dbReference>
<feature type="domain" description="AMP-dependent synthetase/ligase" evidence="9">
    <location>
        <begin position="15"/>
        <end position="91"/>
    </location>
</feature>
<dbReference type="GO" id="GO:0016207">
    <property type="term" value="F:4-coumarate-CoA ligase activity"/>
    <property type="evidence" value="ECO:0007669"/>
    <property type="project" value="UniProtKB-EC"/>
</dbReference>
<comment type="catalytic activity">
    <reaction evidence="7">
        <text>(E)-4-coumaroyl-AMP + CoA = (E)-4-coumaroyl-CoA + AMP + H(+)</text>
        <dbReference type="Rhea" id="RHEA:72423"/>
        <dbReference type="ChEBI" id="CHEBI:15378"/>
        <dbReference type="ChEBI" id="CHEBI:57287"/>
        <dbReference type="ChEBI" id="CHEBI:85008"/>
        <dbReference type="ChEBI" id="CHEBI:192348"/>
        <dbReference type="ChEBI" id="CHEBI:456215"/>
    </reaction>
    <physiologicalReaction direction="left-to-right" evidence="7">
        <dbReference type="Rhea" id="RHEA:72424"/>
    </physiologicalReaction>
</comment>
<dbReference type="GO" id="GO:0009698">
    <property type="term" value="P:phenylpropanoid metabolic process"/>
    <property type="evidence" value="ECO:0007669"/>
    <property type="project" value="UniProtKB-ARBA"/>
</dbReference>
<dbReference type="Pfam" id="PF00501">
    <property type="entry name" value="AMP-binding"/>
    <property type="match status" value="1"/>
</dbReference>
<dbReference type="eggNOG" id="KOG1176">
    <property type="taxonomic scope" value="Eukaryota"/>
</dbReference>
<dbReference type="EnsemblPlants" id="OB07G29360.1">
    <property type="protein sequence ID" value="OB07G29360.1"/>
    <property type="gene ID" value="OB07G29360"/>
</dbReference>
<dbReference type="AlphaFoldDB" id="J3MNF4"/>
<reference evidence="10" key="2">
    <citation type="submission" date="2013-04" db="UniProtKB">
        <authorList>
            <consortium name="EnsemblPlants"/>
        </authorList>
    </citation>
    <scope>IDENTIFICATION</scope>
</reference>
<dbReference type="EC" id="6.2.1.12" evidence="2"/>
<dbReference type="GO" id="GO:0005777">
    <property type="term" value="C:peroxisome"/>
    <property type="evidence" value="ECO:0007669"/>
    <property type="project" value="TreeGrafter"/>
</dbReference>
<evidence type="ECO:0000256" key="7">
    <source>
        <dbReference type="ARBA" id="ARBA00034223"/>
    </source>
</evidence>
<organism evidence="10">
    <name type="scientific">Oryza brachyantha</name>
    <name type="common">malo sina</name>
    <dbReference type="NCBI Taxonomy" id="4533"/>
    <lineage>
        <taxon>Eukaryota</taxon>
        <taxon>Viridiplantae</taxon>
        <taxon>Streptophyta</taxon>
        <taxon>Embryophyta</taxon>
        <taxon>Tracheophyta</taxon>
        <taxon>Spermatophyta</taxon>
        <taxon>Magnoliopsida</taxon>
        <taxon>Liliopsida</taxon>
        <taxon>Poales</taxon>
        <taxon>Poaceae</taxon>
        <taxon>BOP clade</taxon>
        <taxon>Oryzoideae</taxon>
        <taxon>Oryzeae</taxon>
        <taxon>Oryzinae</taxon>
        <taxon>Oryza</taxon>
    </lineage>
</organism>
<dbReference type="HOGENOM" id="CLU_1952131_0_0_1"/>
<proteinExistence type="predicted"/>
<evidence type="ECO:0000256" key="4">
    <source>
        <dbReference type="ARBA" id="ARBA00022741"/>
    </source>
</evidence>
<evidence type="ECO:0000256" key="3">
    <source>
        <dbReference type="ARBA" id="ARBA00022598"/>
    </source>
</evidence>
<keyword evidence="11" id="KW-1185">Reference proteome</keyword>
<evidence type="ECO:0000259" key="9">
    <source>
        <dbReference type="Pfam" id="PF00501"/>
    </source>
</evidence>
<dbReference type="InterPro" id="IPR000873">
    <property type="entry name" value="AMP-dep_synth/lig_dom"/>
</dbReference>
<reference evidence="10" key="1">
    <citation type="journal article" date="2013" name="Nat. Commun.">
        <title>Whole-genome sequencing of Oryza brachyantha reveals mechanisms underlying Oryza genome evolution.</title>
        <authorList>
            <person name="Chen J."/>
            <person name="Huang Q."/>
            <person name="Gao D."/>
            <person name="Wang J."/>
            <person name="Lang Y."/>
            <person name="Liu T."/>
            <person name="Li B."/>
            <person name="Bai Z."/>
            <person name="Luis Goicoechea J."/>
            <person name="Liang C."/>
            <person name="Chen C."/>
            <person name="Zhang W."/>
            <person name="Sun S."/>
            <person name="Liao Y."/>
            <person name="Zhang X."/>
            <person name="Yang L."/>
            <person name="Song C."/>
            <person name="Wang M."/>
            <person name="Shi J."/>
            <person name="Liu G."/>
            <person name="Liu J."/>
            <person name="Zhou H."/>
            <person name="Zhou W."/>
            <person name="Yu Q."/>
            <person name="An N."/>
            <person name="Chen Y."/>
            <person name="Cai Q."/>
            <person name="Wang B."/>
            <person name="Liu B."/>
            <person name="Min J."/>
            <person name="Huang Y."/>
            <person name="Wu H."/>
            <person name="Li Z."/>
            <person name="Zhang Y."/>
            <person name="Yin Y."/>
            <person name="Song W."/>
            <person name="Jiang J."/>
            <person name="Jackson S.A."/>
            <person name="Wing R.A."/>
            <person name="Wang J."/>
            <person name="Chen M."/>
        </authorList>
    </citation>
    <scope>NUCLEOTIDE SEQUENCE [LARGE SCALE GENOMIC DNA]</scope>
    <source>
        <strain evidence="10">cv. IRGC 101232</strain>
    </source>
</reference>
<dbReference type="Proteomes" id="UP000006038">
    <property type="component" value="Chromosome 7"/>
</dbReference>
<keyword evidence="4" id="KW-0547">Nucleotide-binding</keyword>
<comment type="catalytic activity">
    <reaction evidence="6">
        <text>(E)-4-coumarate + ATP + H(+) = (E)-4-coumaroyl-AMP + diphosphate</text>
        <dbReference type="Rhea" id="RHEA:72419"/>
        <dbReference type="ChEBI" id="CHEBI:12876"/>
        <dbReference type="ChEBI" id="CHEBI:15378"/>
        <dbReference type="ChEBI" id="CHEBI:30616"/>
        <dbReference type="ChEBI" id="CHEBI:33019"/>
        <dbReference type="ChEBI" id="CHEBI:192348"/>
    </reaction>
    <physiologicalReaction direction="left-to-right" evidence="6">
        <dbReference type="Rhea" id="RHEA:72420"/>
    </physiologicalReaction>
</comment>
<evidence type="ECO:0000256" key="6">
    <source>
        <dbReference type="ARBA" id="ARBA00034219"/>
    </source>
</evidence>
<evidence type="ECO:0000313" key="10">
    <source>
        <dbReference type="EnsemblPlants" id="OB07G29360.1"/>
    </source>
</evidence>
<dbReference type="InterPro" id="IPR020845">
    <property type="entry name" value="AMP-binding_CS"/>
</dbReference>
<protein>
    <recommendedName>
        <fullName evidence="2">4-coumarate--CoA ligase</fullName>
        <ecNumber evidence="2">6.2.1.12</ecNumber>
    </recommendedName>
</protein>
<keyword evidence="3" id="KW-0436">Ligase</keyword>
<name>J3MNF4_ORYBR</name>
<dbReference type="SUPFAM" id="SSF56801">
    <property type="entry name" value="Acetyl-CoA synthetase-like"/>
    <property type="match status" value="1"/>
</dbReference>
<dbReference type="STRING" id="4533.J3MNF4"/>
<comment type="catalytic activity">
    <reaction evidence="8">
        <text>(E)-4-coumarate + ATP + CoA = (E)-4-coumaroyl-CoA + AMP + diphosphate</text>
        <dbReference type="Rhea" id="RHEA:19641"/>
        <dbReference type="ChEBI" id="CHEBI:12876"/>
        <dbReference type="ChEBI" id="CHEBI:30616"/>
        <dbReference type="ChEBI" id="CHEBI:33019"/>
        <dbReference type="ChEBI" id="CHEBI:57287"/>
        <dbReference type="ChEBI" id="CHEBI:85008"/>
        <dbReference type="ChEBI" id="CHEBI:456215"/>
        <dbReference type="EC" id="6.2.1.12"/>
    </reaction>
    <physiologicalReaction direction="left-to-right" evidence="8">
        <dbReference type="Rhea" id="RHEA:19642"/>
    </physiologicalReaction>
</comment>
<dbReference type="Gene3D" id="3.40.50.12780">
    <property type="entry name" value="N-terminal domain of ligase-like"/>
    <property type="match status" value="1"/>
</dbReference>
<evidence type="ECO:0000313" key="11">
    <source>
        <dbReference type="Proteomes" id="UP000006038"/>
    </source>
</evidence>
<evidence type="ECO:0000256" key="8">
    <source>
        <dbReference type="ARBA" id="ARBA00034252"/>
    </source>
</evidence>
<dbReference type="PROSITE" id="PS00455">
    <property type="entry name" value="AMP_BINDING"/>
    <property type="match status" value="1"/>
</dbReference>
<evidence type="ECO:0000256" key="1">
    <source>
        <dbReference type="ARBA" id="ARBA00001946"/>
    </source>
</evidence>
<dbReference type="GO" id="GO:0005524">
    <property type="term" value="F:ATP binding"/>
    <property type="evidence" value="ECO:0007669"/>
    <property type="project" value="UniProtKB-KW"/>
</dbReference>
<comment type="cofactor">
    <cofactor evidence="1">
        <name>Mg(2+)</name>
        <dbReference type="ChEBI" id="CHEBI:18420"/>
    </cofactor>
</comment>
<dbReference type="PANTHER" id="PTHR24096:SF338">
    <property type="entry name" value="4-COUMARATE--COA LIGASE-LIKE 8-RELATED"/>
    <property type="match status" value="1"/>
</dbReference>
<sequence length="129" mass="13681">MRSLSLRSPPETFDPPASSVGRDNAALLFYSSGTTGRSKGVVSTHGNVIAMAASLERAWGGGDQHADEVYGCVLLMFHMLGFSSFVMGAAARLKGMLQYPDEDAGEIPVACVVKKQGSSCHLEEDELLS</sequence>
<evidence type="ECO:0000256" key="5">
    <source>
        <dbReference type="ARBA" id="ARBA00022840"/>
    </source>
</evidence>
<accession>J3MNF4</accession>
<dbReference type="Gramene" id="OB07G29360.1">
    <property type="protein sequence ID" value="OB07G29360.1"/>
    <property type="gene ID" value="OB07G29360"/>
</dbReference>